<dbReference type="AlphaFoldDB" id="A0A2A9N8I5"/>
<dbReference type="EMBL" id="KZ302167">
    <property type="protein sequence ID" value="PFH46689.1"/>
    <property type="molecule type" value="Genomic_DNA"/>
</dbReference>
<sequence length="508" mass="56215">MAVSPLYVICIGAATYLVYRRFKQNKNGLLPPGPKGIPIVGNVADMPTEKDWLTYAEWGRKYGGICSVTLLGQPMMIVNSAEIMEELDRKGSIYSDRPRLEMGGELVGYSETLVLIPYGARFRTYRKHFARMIGGISNVEKLHGMLEGKVRQFLRHILATPDNLLPHLRTLTGGIILQLTYGIEVQENKDPFVELIENANANFNAATIPGAFVVDFFPSLRDLPEWLPGMGFMETARKWLKDTVDMVEIPYAYTKQQMAAGNAPPSFVSTLLEHEDSLSPEDIRDIKYTASSLYGGGADTTVSAEYAFFLAMVLNPDIQKKAQEEIDAVIGRNRLPTLADRSQLPYVNAIVMEVLRWNSVAPTGVPHRAIQDGVVGGFFIPKGSLIVVNLWNMLHDPTIYPEPFSFRPERHIPSADGTTPAQRDPRTICFGFGRRVCPGMFLAEASLFLTVASSLALFSISKAVENGVEITPVHENTSGTISYPKPFKCAIKPRSSQTLSLLAEEATH</sequence>
<dbReference type="GO" id="GO:0005506">
    <property type="term" value="F:iron ion binding"/>
    <property type="evidence" value="ECO:0007669"/>
    <property type="project" value="InterPro"/>
</dbReference>
<dbReference type="PANTHER" id="PTHR46300:SF7">
    <property type="entry name" value="P450, PUTATIVE (EUROFUNG)-RELATED"/>
    <property type="match status" value="1"/>
</dbReference>
<dbReference type="CDD" id="cd11065">
    <property type="entry name" value="CYP64-like"/>
    <property type="match status" value="1"/>
</dbReference>
<dbReference type="Pfam" id="PF00067">
    <property type="entry name" value="p450"/>
    <property type="match status" value="1"/>
</dbReference>
<evidence type="ECO:0000256" key="10">
    <source>
        <dbReference type="RuleBase" id="RU000461"/>
    </source>
</evidence>
<dbReference type="InterPro" id="IPR036396">
    <property type="entry name" value="Cyt_P450_sf"/>
</dbReference>
<dbReference type="PANTHER" id="PTHR46300">
    <property type="entry name" value="P450, PUTATIVE (EUROFUNG)-RELATED-RELATED"/>
    <property type="match status" value="1"/>
</dbReference>
<keyword evidence="8 10" id="KW-0503">Monooxygenase</keyword>
<reference evidence="11 12" key="1">
    <citation type="submission" date="2014-02" db="EMBL/GenBank/DDBJ databases">
        <title>Transposable element dynamics among asymbiotic and ectomycorrhizal Amanita fungi.</title>
        <authorList>
            <consortium name="DOE Joint Genome Institute"/>
            <person name="Hess J."/>
            <person name="Skrede I."/>
            <person name="Wolfe B."/>
            <person name="LaButti K."/>
            <person name="Ohm R.A."/>
            <person name="Grigoriev I.V."/>
            <person name="Pringle A."/>
        </authorList>
    </citation>
    <scope>NUCLEOTIDE SEQUENCE [LARGE SCALE GENOMIC DNA]</scope>
    <source>
        <strain evidence="11 12">SKay4041</strain>
    </source>
</reference>
<keyword evidence="7 9" id="KW-0408">Iron</keyword>
<dbReference type="InterPro" id="IPR017972">
    <property type="entry name" value="Cyt_P450_CS"/>
</dbReference>
<evidence type="ECO:0000256" key="7">
    <source>
        <dbReference type="ARBA" id="ARBA00023004"/>
    </source>
</evidence>
<dbReference type="PROSITE" id="PS00086">
    <property type="entry name" value="CYTOCHROME_P450"/>
    <property type="match status" value="1"/>
</dbReference>
<dbReference type="GO" id="GO:0004497">
    <property type="term" value="F:monooxygenase activity"/>
    <property type="evidence" value="ECO:0007669"/>
    <property type="project" value="UniProtKB-KW"/>
</dbReference>
<gene>
    <name evidence="11" type="ORF">AMATHDRAFT_69284</name>
</gene>
<evidence type="ECO:0000256" key="9">
    <source>
        <dbReference type="PIRSR" id="PIRSR602401-1"/>
    </source>
</evidence>
<dbReference type="STRING" id="703135.A0A2A9N8I5"/>
<keyword evidence="4 9" id="KW-0349">Heme</keyword>
<evidence type="ECO:0000256" key="5">
    <source>
        <dbReference type="ARBA" id="ARBA00022723"/>
    </source>
</evidence>
<keyword evidence="12" id="KW-1185">Reference proteome</keyword>
<dbReference type="SUPFAM" id="SSF48264">
    <property type="entry name" value="Cytochrome P450"/>
    <property type="match status" value="1"/>
</dbReference>
<dbReference type="Proteomes" id="UP000242287">
    <property type="component" value="Unassembled WGS sequence"/>
</dbReference>
<keyword evidence="5 9" id="KW-0479">Metal-binding</keyword>
<dbReference type="OrthoDB" id="2789670at2759"/>
<protein>
    <recommendedName>
        <fullName evidence="13">Cytochrome P450</fullName>
    </recommendedName>
</protein>
<evidence type="ECO:0000256" key="1">
    <source>
        <dbReference type="ARBA" id="ARBA00001971"/>
    </source>
</evidence>
<evidence type="ECO:0000256" key="8">
    <source>
        <dbReference type="ARBA" id="ARBA00023033"/>
    </source>
</evidence>
<comment type="pathway">
    <text evidence="2">Secondary metabolite biosynthesis.</text>
</comment>
<dbReference type="InterPro" id="IPR002401">
    <property type="entry name" value="Cyt_P450_E_grp-I"/>
</dbReference>
<dbReference type="GO" id="GO:0016705">
    <property type="term" value="F:oxidoreductase activity, acting on paired donors, with incorporation or reduction of molecular oxygen"/>
    <property type="evidence" value="ECO:0007669"/>
    <property type="project" value="InterPro"/>
</dbReference>
<accession>A0A2A9N8I5</accession>
<comment type="cofactor">
    <cofactor evidence="1 9">
        <name>heme</name>
        <dbReference type="ChEBI" id="CHEBI:30413"/>
    </cofactor>
</comment>
<dbReference type="PRINTS" id="PR00463">
    <property type="entry name" value="EP450I"/>
</dbReference>
<dbReference type="InterPro" id="IPR050364">
    <property type="entry name" value="Cytochrome_P450_fung"/>
</dbReference>
<comment type="similarity">
    <text evidence="3 10">Belongs to the cytochrome P450 family.</text>
</comment>
<evidence type="ECO:0000256" key="2">
    <source>
        <dbReference type="ARBA" id="ARBA00005179"/>
    </source>
</evidence>
<name>A0A2A9N8I5_9AGAR</name>
<evidence type="ECO:0000313" key="11">
    <source>
        <dbReference type="EMBL" id="PFH46689.1"/>
    </source>
</evidence>
<evidence type="ECO:0000256" key="4">
    <source>
        <dbReference type="ARBA" id="ARBA00022617"/>
    </source>
</evidence>
<keyword evidence="6 10" id="KW-0560">Oxidoreductase</keyword>
<organism evidence="11 12">
    <name type="scientific">Amanita thiersii Skay4041</name>
    <dbReference type="NCBI Taxonomy" id="703135"/>
    <lineage>
        <taxon>Eukaryota</taxon>
        <taxon>Fungi</taxon>
        <taxon>Dikarya</taxon>
        <taxon>Basidiomycota</taxon>
        <taxon>Agaricomycotina</taxon>
        <taxon>Agaricomycetes</taxon>
        <taxon>Agaricomycetidae</taxon>
        <taxon>Agaricales</taxon>
        <taxon>Pluteineae</taxon>
        <taxon>Amanitaceae</taxon>
        <taxon>Amanita</taxon>
    </lineage>
</organism>
<evidence type="ECO:0000313" key="12">
    <source>
        <dbReference type="Proteomes" id="UP000242287"/>
    </source>
</evidence>
<proteinExistence type="inferred from homology"/>
<evidence type="ECO:0000256" key="3">
    <source>
        <dbReference type="ARBA" id="ARBA00010617"/>
    </source>
</evidence>
<dbReference type="GO" id="GO:0020037">
    <property type="term" value="F:heme binding"/>
    <property type="evidence" value="ECO:0007669"/>
    <property type="project" value="InterPro"/>
</dbReference>
<dbReference type="InterPro" id="IPR001128">
    <property type="entry name" value="Cyt_P450"/>
</dbReference>
<evidence type="ECO:0000256" key="6">
    <source>
        <dbReference type="ARBA" id="ARBA00023002"/>
    </source>
</evidence>
<feature type="binding site" description="axial binding residue" evidence="9">
    <location>
        <position position="437"/>
    </location>
    <ligand>
        <name>heme</name>
        <dbReference type="ChEBI" id="CHEBI:30413"/>
    </ligand>
    <ligandPart>
        <name>Fe</name>
        <dbReference type="ChEBI" id="CHEBI:18248"/>
    </ligandPart>
</feature>
<dbReference type="Gene3D" id="1.10.630.10">
    <property type="entry name" value="Cytochrome P450"/>
    <property type="match status" value="1"/>
</dbReference>
<evidence type="ECO:0008006" key="13">
    <source>
        <dbReference type="Google" id="ProtNLM"/>
    </source>
</evidence>